<dbReference type="GO" id="GO:0005886">
    <property type="term" value="C:plasma membrane"/>
    <property type="evidence" value="ECO:0007669"/>
    <property type="project" value="UniProtKB-SubCell"/>
</dbReference>
<keyword evidence="3 5" id="KW-1133">Transmembrane helix</keyword>
<evidence type="ECO:0000256" key="2">
    <source>
        <dbReference type="ARBA" id="ARBA00022692"/>
    </source>
</evidence>
<feature type="transmembrane region" description="Helical" evidence="5">
    <location>
        <begin position="14"/>
        <end position="33"/>
    </location>
</feature>
<evidence type="ECO:0000313" key="6">
    <source>
        <dbReference type="EMBL" id="PAV04414.1"/>
    </source>
</evidence>
<evidence type="ECO:0000256" key="5">
    <source>
        <dbReference type="SAM" id="Phobius"/>
    </source>
</evidence>
<evidence type="ECO:0000256" key="1">
    <source>
        <dbReference type="ARBA" id="ARBA00004651"/>
    </source>
</evidence>
<dbReference type="EMBL" id="LMVM01000023">
    <property type="protein sequence ID" value="PAV04414.1"/>
    <property type="molecule type" value="Genomic_DNA"/>
</dbReference>
<comment type="subcellular location">
    <subcellularLocation>
        <location evidence="1">Cell membrane</location>
        <topology evidence="1">Multi-pass membrane protein</topology>
    </subcellularLocation>
</comment>
<keyword evidence="7" id="KW-1185">Reference proteome</keyword>
<feature type="transmembrane region" description="Helical" evidence="5">
    <location>
        <begin position="265"/>
        <end position="283"/>
    </location>
</feature>
<keyword evidence="2 5" id="KW-0812">Transmembrane</keyword>
<keyword evidence="6" id="KW-0328">Glycosyltransferase</keyword>
<dbReference type="AlphaFoldDB" id="A0A2A2H535"/>
<reference evidence="6 7" key="1">
    <citation type="journal article" date="2017" name="BMC Genomics">
        <title>Genomic analysis of methanogenic archaea reveals a shift towards energy conservation.</title>
        <authorList>
            <person name="Gilmore S.P."/>
            <person name="Henske J.K."/>
            <person name="Sexton J.A."/>
            <person name="Solomon K.V."/>
            <person name="Seppala S."/>
            <person name="Yoo J.I."/>
            <person name="Huyett L.M."/>
            <person name="Pressman A."/>
            <person name="Cogan J.Z."/>
            <person name="Kivenson V."/>
            <person name="Peng X."/>
            <person name="Tan Y."/>
            <person name="Valentine D.L."/>
            <person name="O'Malley M.A."/>
        </authorList>
    </citation>
    <scope>NUCLEOTIDE SEQUENCE [LARGE SCALE GENOMIC DNA]</scope>
    <source>
        <strain evidence="6 7">M.o.H.</strain>
    </source>
</reference>
<dbReference type="CDD" id="cd13963">
    <property type="entry name" value="PT_UbiA_2"/>
    <property type="match status" value="1"/>
</dbReference>
<dbReference type="GO" id="GO:0009247">
    <property type="term" value="P:glycolipid biosynthetic process"/>
    <property type="evidence" value="ECO:0007669"/>
    <property type="project" value="TreeGrafter"/>
</dbReference>
<dbReference type="PANTHER" id="PTHR11048:SF5">
    <property type="entry name" value="DECAPRENYL-PHOSPHATE PHOSPHORIBOSYLTRANSFERASE"/>
    <property type="match status" value="1"/>
</dbReference>
<gene>
    <name evidence="6" type="ORF">ASJ80_06110</name>
</gene>
<keyword evidence="4 5" id="KW-0472">Membrane</keyword>
<accession>A0A2A2H535</accession>
<sequence>MIKELIISMRPKQWYKNLVIFIGIVFSLKLLNLNLWIDVIAAFAVFCVISGCLYLINDIIDVDKDKNHPKKRNRPIASGKLKTRHAWLSAVILLIIAFGVSYLINIWFLASAVTFFLLILIYSLFLKQLAIVDMMVISVGFVIRAIAGCAAVGVIVSPWLIICAFLLALFLAIGKRRHELVVLGKNAGNHRKILDGYSTEMLDQMMNITTSALIMSYSIYTFNTGKIYIMITIPFAFYGLFRYIYMVHAENFGGEPEMLFKDKGMLLSMVLWAVLVIAILYGSSISRFLGVF</sequence>
<dbReference type="GO" id="GO:0016757">
    <property type="term" value="F:glycosyltransferase activity"/>
    <property type="evidence" value="ECO:0007669"/>
    <property type="project" value="UniProtKB-KW"/>
</dbReference>
<proteinExistence type="predicted"/>
<dbReference type="Proteomes" id="UP000217784">
    <property type="component" value="Unassembled WGS sequence"/>
</dbReference>
<evidence type="ECO:0000256" key="4">
    <source>
        <dbReference type="ARBA" id="ARBA00023136"/>
    </source>
</evidence>
<feature type="transmembrane region" description="Helical" evidence="5">
    <location>
        <begin position="39"/>
        <end position="60"/>
    </location>
</feature>
<keyword evidence="6" id="KW-0808">Transferase</keyword>
<evidence type="ECO:0000313" key="7">
    <source>
        <dbReference type="Proteomes" id="UP000217784"/>
    </source>
</evidence>
<dbReference type="NCBIfam" id="NF008977">
    <property type="entry name" value="PRK12324.1-2"/>
    <property type="match status" value="1"/>
</dbReference>
<dbReference type="InterPro" id="IPR000537">
    <property type="entry name" value="UbiA_prenyltransferase"/>
</dbReference>
<dbReference type="GO" id="GO:0016765">
    <property type="term" value="F:transferase activity, transferring alkyl or aryl (other than methyl) groups"/>
    <property type="evidence" value="ECO:0007669"/>
    <property type="project" value="InterPro"/>
</dbReference>
<dbReference type="OrthoDB" id="213605at2157"/>
<feature type="transmembrane region" description="Helical" evidence="5">
    <location>
        <begin position="81"/>
        <end position="100"/>
    </location>
</feature>
<dbReference type="PANTHER" id="PTHR11048">
    <property type="entry name" value="PRENYLTRANSFERASES"/>
    <property type="match status" value="1"/>
</dbReference>
<dbReference type="Pfam" id="PF01040">
    <property type="entry name" value="UbiA"/>
    <property type="match status" value="1"/>
</dbReference>
<name>A0A2A2H535_METBR</name>
<feature type="transmembrane region" description="Helical" evidence="5">
    <location>
        <begin position="227"/>
        <end position="245"/>
    </location>
</feature>
<dbReference type="Gene3D" id="1.10.357.140">
    <property type="entry name" value="UbiA prenyltransferase"/>
    <property type="match status" value="1"/>
</dbReference>
<feature type="transmembrane region" description="Helical" evidence="5">
    <location>
        <begin position="145"/>
        <end position="173"/>
    </location>
</feature>
<protein>
    <submittedName>
        <fullName evidence="6">Phosphoribose diphosphate--decaprenyl-phosphate phosphoribosyltransferase</fullName>
    </submittedName>
</protein>
<dbReference type="RefSeq" id="WP_069582706.1">
    <property type="nucleotide sequence ID" value="NZ_LMVM01000023.1"/>
</dbReference>
<feature type="transmembrane region" description="Helical" evidence="5">
    <location>
        <begin position="204"/>
        <end position="220"/>
    </location>
</feature>
<dbReference type="InterPro" id="IPR044878">
    <property type="entry name" value="UbiA_sf"/>
</dbReference>
<comment type="caution">
    <text evidence="6">The sequence shown here is derived from an EMBL/GenBank/DDBJ whole genome shotgun (WGS) entry which is preliminary data.</text>
</comment>
<organism evidence="6 7">
    <name type="scientific">Methanobacterium bryantii</name>
    <dbReference type="NCBI Taxonomy" id="2161"/>
    <lineage>
        <taxon>Archaea</taxon>
        <taxon>Methanobacteriati</taxon>
        <taxon>Methanobacteriota</taxon>
        <taxon>Methanomada group</taxon>
        <taxon>Methanobacteria</taxon>
        <taxon>Methanobacteriales</taxon>
        <taxon>Methanobacteriaceae</taxon>
        <taxon>Methanobacterium</taxon>
    </lineage>
</organism>
<dbReference type="InterPro" id="IPR039653">
    <property type="entry name" value="Prenyltransferase"/>
</dbReference>
<evidence type="ECO:0000256" key="3">
    <source>
        <dbReference type="ARBA" id="ARBA00022989"/>
    </source>
</evidence>